<evidence type="ECO:0008006" key="4">
    <source>
        <dbReference type="Google" id="ProtNLM"/>
    </source>
</evidence>
<gene>
    <name evidence="2" type="ORF">OS129_05745</name>
</gene>
<comment type="caution">
    <text evidence="2">The sequence shown here is derived from an EMBL/GenBank/DDBJ whole genome shotgun (WGS) entry which is preliminary data.</text>
</comment>
<dbReference type="RefSeq" id="WP_248167603.1">
    <property type="nucleotide sequence ID" value="NZ_JALNJA010000002.1"/>
</dbReference>
<evidence type="ECO:0000313" key="3">
    <source>
        <dbReference type="Proteomes" id="UP001071478"/>
    </source>
</evidence>
<name>A0A9Q4C7Y8_9CORY</name>
<organism evidence="2 3">
    <name type="scientific">Corynebacterium pygosceleis</name>
    <dbReference type="NCBI Taxonomy" id="2800406"/>
    <lineage>
        <taxon>Bacteria</taxon>
        <taxon>Bacillati</taxon>
        <taxon>Actinomycetota</taxon>
        <taxon>Actinomycetes</taxon>
        <taxon>Mycobacteriales</taxon>
        <taxon>Corynebacteriaceae</taxon>
        <taxon>Corynebacterium</taxon>
    </lineage>
</organism>
<sequence>MGQYRLKPHFRAAHVVQLIGVLMVVISVPLFVMDRLPVAAGSVDEVILGDSVGGGWQIPLRYADGEPVMCDPIPDVVMEGGWDCDGTRIKSLVVTEVPDPELAALRMMRAMGVSRGMDLEVARDGDLLVLHHPERPDVPEPGFYAGVPEEQFTGLALSGTGDHEGELLVVSIDGERGDDFTDLIRPQVRDNGGGDVTELELPSVLTSEVRV</sequence>
<dbReference type="EMBL" id="JAPMKU010000002">
    <property type="protein sequence ID" value="MCX7468377.1"/>
    <property type="molecule type" value="Genomic_DNA"/>
</dbReference>
<proteinExistence type="predicted"/>
<protein>
    <recommendedName>
        <fullName evidence="4">Secreted protein</fullName>
    </recommendedName>
</protein>
<keyword evidence="1" id="KW-0812">Transmembrane</keyword>
<feature type="transmembrane region" description="Helical" evidence="1">
    <location>
        <begin position="12"/>
        <end position="32"/>
    </location>
</feature>
<keyword evidence="1" id="KW-0472">Membrane</keyword>
<evidence type="ECO:0000313" key="2">
    <source>
        <dbReference type="EMBL" id="MCX7468377.1"/>
    </source>
</evidence>
<keyword evidence="1" id="KW-1133">Transmembrane helix</keyword>
<accession>A0A9Q4C7Y8</accession>
<reference evidence="2" key="1">
    <citation type="submission" date="2022-11" db="EMBL/GenBank/DDBJ databases">
        <title>Corynebacterium sp. isolated from Penguins.</title>
        <authorList>
            <person name="Sedlar K."/>
            <person name="Svec P."/>
        </authorList>
    </citation>
    <scope>NUCLEOTIDE SEQUENCE</scope>
    <source>
        <strain evidence="2">P7374</strain>
    </source>
</reference>
<evidence type="ECO:0000256" key="1">
    <source>
        <dbReference type="SAM" id="Phobius"/>
    </source>
</evidence>
<dbReference type="Proteomes" id="UP001071478">
    <property type="component" value="Unassembled WGS sequence"/>
</dbReference>
<dbReference type="AlphaFoldDB" id="A0A9Q4C7Y8"/>